<protein>
    <submittedName>
        <fullName evidence="11">Unannotated protein</fullName>
    </submittedName>
</protein>
<keyword evidence="5" id="KW-0347">Helicase</keyword>
<dbReference type="PIRSF" id="PIRSF000980">
    <property type="entry name" value="RecC"/>
    <property type="match status" value="1"/>
</dbReference>
<keyword evidence="4" id="KW-0378">Hydrolase</keyword>
<keyword evidence="9" id="KW-0234">DNA repair</keyword>
<dbReference type="InterPro" id="IPR006697">
    <property type="entry name" value="RecC"/>
</dbReference>
<evidence type="ECO:0000256" key="3">
    <source>
        <dbReference type="ARBA" id="ARBA00022763"/>
    </source>
</evidence>
<keyword evidence="8" id="KW-0238">DNA-binding</keyword>
<evidence type="ECO:0000256" key="2">
    <source>
        <dbReference type="ARBA" id="ARBA00022741"/>
    </source>
</evidence>
<dbReference type="Gene3D" id="3.40.50.10930">
    <property type="match status" value="1"/>
</dbReference>
<organism evidence="11">
    <name type="scientific">freshwater metagenome</name>
    <dbReference type="NCBI Taxonomy" id="449393"/>
    <lineage>
        <taxon>unclassified sequences</taxon>
        <taxon>metagenomes</taxon>
        <taxon>ecological metagenomes</taxon>
    </lineage>
</organism>
<dbReference type="PANTHER" id="PTHR30591:SF1">
    <property type="entry name" value="RECBCD ENZYME SUBUNIT RECC"/>
    <property type="match status" value="1"/>
</dbReference>
<evidence type="ECO:0000256" key="4">
    <source>
        <dbReference type="ARBA" id="ARBA00022801"/>
    </source>
</evidence>
<dbReference type="InterPro" id="IPR013986">
    <property type="entry name" value="DExx_box_DNA_helicase_dom_sf"/>
</dbReference>
<dbReference type="PANTHER" id="PTHR30591">
    <property type="entry name" value="RECBCD ENZYME SUBUNIT RECC"/>
    <property type="match status" value="1"/>
</dbReference>
<evidence type="ECO:0000256" key="8">
    <source>
        <dbReference type="ARBA" id="ARBA00023125"/>
    </source>
</evidence>
<dbReference type="Gene3D" id="1.10.10.160">
    <property type="match status" value="1"/>
</dbReference>
<dbReference type="GO" id="GO:0009338">
    <property type="term" value="C:exodeoxyribonuclease V complex"/>
    <property type="evidence" value="ECO:0007669"/>
    <property type="project" value="InterPro"/>
</dbReference>
<dbReference type="Pfam" id="PF17946">
    <property type="entry name" value="RecC_C"/>
    <property type="match status" value="1"/>
</dbReference>
<dbReference type="AlphaFoldDB" id="A0A6J7NUW2"/>
<evidence type="ECO:0000256" key="1">
    <source>
        <dbReference type="ARBA" id="ARBA00022722"/>
    </source>
</evidence>
<dbReference type="SUPFAM" id="SSF52540">
    <property type="entry name" value="P-loop containing nucleoside triphosphate hydrolases"/>
    <property type="match status" value="2"/>
</dbReference>
<dbReference type="GO" id="GO:0003677">
    <property type="term" value="F:DNA binding"/>
    <property type="evidence" value="ECO:0007669"/>
    <property type="project" value="UniProtKB-KW"/>
</dbReference>
<dbReference type="InterPro" id="IPR027417">
    <property type="entry name" value="P-loop_NTPase"/>
</dbReference>
<gene>
    <name evidence="11" type="ORF">UFOPK3974_01270</name>
</gene>
<dbReference type="InterPro" id="IPR011335">
    <property type="entry name" value="Restrct_endonuc-II-like"/>
</dbReference>
<sequence>MWGFLVALVTTVSSTSAELLPDFLEWVSLRPEDPFESQLVVVPNIGIAEYLDAAIRDTHGISANIEFAFTGKLRARAGIPTAMPWGVDETTWLILRALEDEPLAEHCGLAQRLRDRPLAVARHIADLFDRYGSYRPGMLRAWQRGDALDDEAGAELDPRFLWQYEIFKATQKFAENQETKARDLPNRIALFGAGPPVGAQAELVHALAKEIEVHAFLLVPGALPATLERWAAPAIAALHHFDPSATRPITRCVLPNSSLHICFGAAREFDAARDSILDGLANDKSLNARDITVLLPSLNRNASLATPILGAPLLGHNQNEQRSLPVRLADRVPAMTSETARAVDGILGLCAGRCRASEVLAVLRLPPVAAKFQISEDALDRCSDWVIDGLDVRWGLDGEHRSSKWRYDSTLDVGTWGPAIDRLLAGILIQNPTGIEAALPGLPSEPIVPFDDIAGSEFEVVGALASFVEQLRNFADLLNKPLSLSEWASTLNSLLEAFIDDNTDTRPDINALRRLVSQLEGVADQIKRPIAISEFRGYVGSNLDEQSGSARNRFDAITIGGLRARRAVPHAVTAIVGLDDDTTRSSAASGDDILIATRAHRDWEAERSEETRLAILDAILATHRVTAESKEAAPTQVTITPGELIITTSGWDIVTSRDLGIPVVIVELGEAIPSLLVDGGSGVDPSVGAKYMHRRRLADDSTYDPSGNQWFEATQTRLEDAAPLGIMRAEKELLTIRDLTAPYRSPHDLYLRDGLDAALPIEVGSRDEEVDLEISNLQESILASDLLNHIEAGGEILDWRIGIQRRESLPPGLLGDAAIDALIADVLQLIDVAGGILTPTERIEVSLEVGGSLIQAEIDVIGDSVLRIFSSKLQARHLIEPWITLALLTLHDPSRHWSALVAGKIEQTKNKVKNYYPHCREIKLVPGTESDVIRHALALRSAARMMPIALFPRASTTTALGKAGVKGWGKPGADSLGTEFENELKNDLNRASTQWFFSGSTLDTLGETLLTSDEAGLINGAAAALAGAQTGPSISAALAYVLNLRSAFTSTARITEFKPQVEA</sequence>
<keyword evidence="7" id="KW-0067">ATP-binding</keyword>
<dbReference type="Gene3D" id="1.10.486.10">
    <property type="entry name" value="PCRA, domain 4"/>
    <property type="match status" value="1"/>
</dbReference>
<dbReference type="EMBL" id="CAFBOR010000200">
    <property type="protein sequence ID" value="CAB4996896.1"/>
    <property type="molecule type" value="Genomic_DNA"/>
</dbReference>
<accession>A0A6J7NUW2</accession>
<dbReference type="SUPFAM" id="SSF52980">
    <property type="entry name" value="Restriction endonuclease-like"/>
    <property type="match status" value="1"/>
</dbReference>
<evidence type="ECO:0000313" key="11">
    <source>
        <dbReference type="EMBL" id="CAB4996896.1"/>
    </source>
</evidence>
<evidence type="ECO:0000256" key="6">
    <source>
        <dbReference type="ARBA" id="ARBA00022839"/>
    </source>
</evidence>
<dbReference type="GO" id="GO:0008854">
    <property type="term" value="F:exodeoxyribonuclease V activity"/>
    <property type="evidence" value="ECO:0007669"/>
    <property type="project" value="InterPro"/>
</dbReference>
<dbReference type="Pfam" id="PF04257">
    <property type="entry name" value="Exonuc_V_gamma"/>
    <property type="match status" value="1"/>
</dbReference>
<dbReference type="GO" id="GO:0004386">
    <property type="term" value="F:helicase activity"/>
    <property type="evidence" value="ECO:0007669"/>
    <property type="project" value="UniProtKB-KW"/>
</dbReference>
<evidence type="ECO:0000256" key="7">
    <source>
        <dbReference type="ARBA" id="ARBA00022840"/>
    </source>
</evidence>
<keyword evidence="1" id="KW-0540">Nuclease</keyword>
<dbReference type="GO" id="GO:0005524">
    <property type="term" value="F:ATP binding"/>
    <property type="evidence" value="ECO:0007669"/>
    <property type="project" value="UniProtKB-KW"/>
</dbReference>
<evidence type="ECO:0000256" key="9">
    <source>
        <dbReference type="ARBA" id="ARBA00023204"/>
    </source>
</evidence>
<reference evidence="11" key="1">
    <citation type="submission" date="2020-05" db="EMBL/GenBank/DDBJ databases">
        <authorList>
            <person name="Chiriac C."/>
            <person name="Salcher M."/>
            <person name="Ghai R."/>
            <person name="Kavagutti S V."/>
        </authorList>
    </citation>
    <scope>NUCLEOTIDE SEQUENCE</scope>
</reference>
<dbReference type="GO" id="GO:0006310">
    <property type="term" value="P:DNA recombination"/>
    <property type="evidence" value="ECO:0007669"/>
    <property type="project" value="TreeGrafter"/>
</dbReference>
<keyword evidence="2" id="KW-0547">Nucleotide-binding</keyword>
<name>A0A6J7NUW2_9ZZZZ</name>
<dbReference type="GO" id="GO:0006281">
    <property type="term" value="P:DNA repair"/>
    <property type="evidence" value="ECO:0007669"/>
    <property type="project" value="UniProtKB-KW"/>
</dbReference>
<dbReference type="InterPro" id="IPR041500">
    <property type="entry name" value="RecC_C"/>
</dbReference>
<proteinExistence type="predicted"/>
<evidence type="ECO:0000259" key="10">
    <source>
        <dbReference type="Pfam" id="PF17946"/>
    </source>
</evidence>
<feature type="domain" description="RecC C-terminal" evidence="10">
    <location>
        <begin position="734"/>
        <end position="957"/>
    </location>
</feature>
<evidence type="ECO:0000256" key="5">
    <source>
        <dbReference type="ARBA" id="ARBA00022806"/>
    </source>
</evidence>
<keyword evidence="6" id="KW-0269">Exonuclease</keyword>
<keyword evidence="3" id="KW-0227">DNA damage</keyword>